<evidence type="ECO:0000313" key="1">
    <source>
        <dbReference type="EMBL" id="WAW09879.1"/>
    </source>
</evidence>
<dbReference type="Proteomes" id="UP001156215">
    <property type="component" value="Chromosome"/>
</dbReference>
<sequence>MKIYSIISSNVEHIDQRSHPVCPDGFIEMTGRRPDEHHIASEDGTWREDGSALDRAKAAKLAEINAACDGILNAAVYDYPASEVQTFSQQTAEAQAYLADPATIPPLLSVLAQMRGITLDELAEKVMAKHEIFSLLAGCVIGQRQALEDRLEKCRTAADVMAIDVTVSLPEMG</sequence>
<gene>
    <name evidence="1" type="ORF">NB640_11760</name>
</gene>
<dbReference type="KEGG" id="ovb:NB640_11760"/>
<dbReference type="RefSeq" id="WP_269308884.1">
    <property type="nucleotide sequence ID" value="NZ_CP098242.1"/>
</dbReference>
<keyword evidence="2" id="KW-1185">Reference proteome</keyword>
<evidence type="ECO:0000313" key="2">
    <source>
        <dbReference type="Proteomes" id="UP001156215"/>
    </source>
</evidence>
<accession>A0A9E9LYL8</accession>
<protein>
    <submittedName>
        <fullName evidence="1">Uncharacterized protein</fullName>
    </submittedName>
</protein>
<organism evidence="1 2">
    <name type="scientific">Oxalobacter vibrioformis</name>
    <dbReference type="NCBI Taxonomy" id="933080"/>
    <lineage>
        <taxon>Bacteria</taxon>
        <taxon>Pseudomonadati</taxon>
        <taxon>Pseudomonadota</taxon>
        <taxon>Betaproteobacteria</taxon>
        <taxon>Burkholderiales</taxon>
        <taxon>Oxalobacteraceae</taxon>
        <taxon>Oxalobacter</taxon>
    </lineage>
</organism>
<dbReference type="AlphaFoldDB" id="A0A9E9LYL8"/>
<proteinExistence type="predicted"/>
<dbReference type="EMBL" id="CP098242">
    <property type="protein sequence ID" value="WAW09879.1"/>
    <property type="molecule type" value="Genomic_DNA"/>
</dbReference>
<reference evidence="1" key="1">
    <citation type="journal article" date="2022" name="Front. Microbiol.">
        <title>New perspectives on an old grouping: The genomic and phenotypic variability of Oxalobacter formigenes and the implications for calcium oxalate stone prevention.</title>
        <authorList>
            <person name="Chmiel J.A."/>
            <person name="Carr C."/>
            <person name="Stuivenberg G.A."/>
            <person name="Venema R."/>
            <person name="Chanyi R.M."/>
            <person name="Al K.F."/>
            <person name="Giguere D."/>
            <person name="Say H."/>
            <person name="Akouris P.P."/>
            <person name="Dominguez Romero S.A."/>
            <person name="Kwong A."/>
            <person name="Tai V."/>
            <person name="Koval S.F."/>
            <person name="Razvi H."/>
            <person name="Bjazevic J."/>
            <person name="Burton J.P."/>
        </authorList>
    </citation>
    <scope>NUCLEOTIDE SEQUENCE</scope>
    <source>
        <strain evidence="1">WoOx3</strain>
    </source>
</reference>
<name>A0A9E9LYL8_9BURK</name>